<dbReference type="GO" id="GO:0016020">
    <property type="term" value="C:membrane"/>
    <property type="evidence" value="ECO:0007669"/>
    <property type="project" value="UniProtKB-SubCell"/>
</dbReference>
<dbReference type="Pfam" id="PF07291">
    <property type="entry name" value="MauE"/>
    <property type="match status" value="1"/>
</dbReference>
<dbReference type="InterPro" id="IPR036249">
    <property type="entry name" value="Thioredoxin-like_sf"/>
</dbReference>
<feature type="transmembrane region" description="Helical" evidence="5">
    <location>
        <begin position="71"/>
        <end position="90"/>
    </location>
</feature>
<feature type="domain" description="Thioredoxin" evidence="6">
    <location>
        <begin position="175"/>
        <end position="315"/>
    </location>
</feature>
<evidence type="ECO:0000256" key="1">
    <source>
        <dbReference type="ARBA" id="ARBA00004141"/>
    </source>
</evidence>
<evidence type="ECO:0000313" key="7">
    <source>
        <dbReference type="EMBL" id="GGH65613.1"/>
    </source>
</evidence>
<evidence type="ECO:0000256" key="5">
    <source>
        <dbReference type="SAM" id="Phobius"/>
    </source>
</evidence>
<dbReference type="InterPro" id="IPR009908">
    <property type="entry name" value="Methylamine_util_MauE"/>
</dbReference>
<gene>
    <name evidence="7" type="ORF">GCM10011379_18930</name>
</gene>
<comment type="subcellular location">
    <subcellularLocation>
        <location evidence="1">Membrane</location>
        <topology evidence="1">Multi-pass membrane protein</topology>
    </subcellularLocation>
</comment>
<proteinExistence type="predicted"/>
<name>A0A917MUW8_9BACT</name>
<reference evidence="7" key="2">
    <citation type="submission" date="2020-09" db="EMBL/GenBank/DDBJ databases">
        <authorList>
            <person name="Sun Q."/>
            <person name="Zhou Y."/>
        </authorList>
    </citation>
    <scope>NUCLEOTIDE SEQUENCE</scope>
    <source>
        <strain evidence="7">CGMCC 1.15290</strain>
    </source>
</reference>
<evidence type="ECO:0000259" key="6">
    <source>
        <dbReference type="PROSITE" id="PS51352"/>
    </source>
</evidence>
<dbReference type="PROSITE" id="PS51352">
    <property type="entry name" value="THIOREDOXIN_2"/>
    <property type="match status" value="1"/>
</dbReference>
<feature type="transmembrane region" description="Helical" evidence="5">
    <location>
        <begin position="145"/>
        <end position="165"/>
    </location>
</feature>
<feature type="transmembrane region" description="Helical" evidence="5">
    <location>
        <begin position="110"/>
        <end position="129"/>
    </location>
</feature>
<evidence type="ECO:0000256" key="3">
    <source>
        <dbReference type="ARBA" id="ARBA00022989"/>
    </source>
</evidence>
<dbReference type="InterPro" id="IPR013766">
    <property type="entry name" value="Thioredoxin_domain"/>
</dbReference>
<dbReference type="RefSeq" id="WP_188951789.1">
    <property type="nucleotide sequence ID" value="NZ_BMIB01000002.1"/>
</dbReference>
<evidence type="ECO:0000256" key="2">
    <source>
        <dbReference type="ARBA" id="ARBA00022692"/>
    </source>
</evidence>
<reference evidence="7" key="1">
    <citation type="journal article" date="2014" name="Int. J. Syst. Evol. Microbiol.">
        <title>Complete genome sequence of Corynebacterium casei LMG S-19264T (=DSM 44701T), isolated from a smear-ripened cheese.</title>
        <authorList>
            <consortium name="US DOE Joint Genome Institute (JGI-PGF)"/>
            <person name="Walter F."/>
            <person name="Albersmeier A."/>
            <person name="Kalinowski J."/>
            <person name="Ruckert C."/>
        </authorList>
    </citation>
    <scope>NUCLEOTIDE SEQUENCE</scope>
    <source>
        <strain evidence="7">CGMCC 1.15290</strain>
    </source>
</reference>
<evidence type="ECO:0000256" key="4">
    <source>
        <dbReference type="ARBA" id="ARBA00023136"/>
    </source>
</evidence>
<dbReference type="Gene3D" id="3.40.30.10">
    <property type="entry name" value="Glutaredoxin"/>
    <property type="match status" value="1"/>
</dbReference>
<evidence type="ECO:0000313" key="8">
    <source>
        <dbReference type="Proteomes" id="UP000627292"/>
    </source>
</evidence>
<keyword evidence="8" id="KW-1185">Reference proteome</keyword>
<accession>A0A917MUW8</accession>
<dbReference type="Proteomes" id="UP000627292">
    <property type="component" value="Unassembled WGS sequence"/>
</dbReference>
<dbReference type="GO" id="GO:0030416">
    <property type="term" value="P:methylamine metabolic process"/>
    <property type="evidence" value="ECO:0007669"/>
    <property type="project" value="InterPro"/>
</dbReference>
<dbReference type="EMBL" id="BMIB01000002">
    <property type="protein sequence ID" value="GGH65613.1"/>
    <property type="molecule type" value="Genomic_DNA"/>
</dbReference>
<keyword evidence="3 5" id="KW-1133">Transmembrane helix</keyword>
<protein>
    <recommendedName>
        <fullName evidence="6">Thioredoxin domain-containing protein</fullName>
    </recommendedName>
</protein>
<dbReference type="AlphaFoldDB" id="A0A917MUW8"/>
<keyword evidence="4 5" id="KW-0472">Membrane</keyword>
<comment type="caution">
    <text evidence="7">The sequence shown here is derived from an EMBL/GenBank/DDBJ whole genome shotgun (WGS) entry which is preliminary data.</text>
</comment>
<feature type="transmembrane region" description="Helical" evidence="5">
    <location>
        <begin position="5"/>
        <end position="22"/>
    </location>
</feature>
<dbReference type="SUPFAM" id="SSF52833">
    <property type="entry name" value="Thioredoxin-like"/>
    <property type="match status" value="1"/>
</dbReference>
<organism evidence="7 8">
    <name type="scientific">Filimonas zeae</name>
    <dbReference type="NCBI Taxonomy" id="1737353"/>
    <lineage>
        <taxon>Bacteria</taxon>
        <taxon>Pseudomonadati</taxon>
        <taxon>Bacteroidota</taxon>
        <taxon>Chitinophagia</taxon>
        <taxon>Chitinophagales</taxon>
        <taxon>Chitinophagaceae</taxon>
        <taxon>Filimonas</taxon>
    </lineage>
</organism>
<keyword evidence="2 5" id="KW-0812">Transmembrane</keyword>
<feature type="transmembrane region" description="Helical" evidence="5">
    <location>
        <begin position="42"/>
        <end position="64"/>
    </location>
</feature>
<sequence length="315" mass="35626">MKKWIIEIICLLYILLFMYAALSKLIDYQKFTEQLQESPLKRFAGIVAWITPATEILLSILLFIHRTRKAALFGSFLLMMGFTVYIIYILKYASDIPCSCGGILENMNWTQHLIFNIAFTLLALVALILHKKNSQRPLFYRAHKFLYGSMGTVILILIVGAISVASTGTVKGIPPKAGDPIPPFSLLLMDSATTLYSQNIPTGTPIVLSYFQPDCSHCQAELIEITQKRDSAQQLRFYFITSGSFSKTRFLYRTMQLQNFPYITMGVDTARSFFNHFRPKGTPYQQVYSADKVLISIIPNQSSLNTLVSLAKQTP</sequence>